<dbReference type="GO" id="GO:0042802">
    <property type="term" value="F:identical protein binding"/>
    <property type="evidence" value="ECO:0007669"/>
    <property type="project" value="UniProtKB-ARBA"/>
</dbReference>
<evidence type="ECO:0000313" key="18">
    <source>
        <dbReference type="Proteomes" id="UP000504610"/>
    </source>
</evidence>
<proteinExistence type="inferred from homology"/>
<feature type="binding site" evidence="15">
    <location>
        <position position="196"/>
    </location>
    <ligand>
        <name>GTP</name>
        <dbReference type="ChEBI" id="CHEBI:37565"/>
    </ligand>
</feature>
<evidence type="ECO:0000256" key="2">
    <source>
        <dbReference type="ARBA" id="ARBA00022528"/>
    </source>
</evidence>
<dbReference type="GO" id="GO:0009707">
    <property type="term" value="C:chloroplast outer membrane"/>
    <property type="evidence" value="ECO:0007669"/>
    <property type="project" value="UniProtKB-SubCell"/>
</dbReference>
<accession>A0A6J0P3H3</accession>
<dbReference type="InterPro" id="IPR027417">
    <property type="entry name" value="P-loop_NTPase"/>
</dbReference>
<dbReference type="GO" id="GO:0046872">
    <property type="term" value="F:metal ion binding"/>
    <property type="evidence" value="ECO:0007669"/>
    <property type="project" value="UniProtKB-KW"/>
</dbReference>
<keyword evidence="2 14" id="KW-0150">Chloroplast</keyword>
<dbReference type="GO" id="GO:0015450">
    <property type="term" value="F:protein-transporting ATPase activity"/>
    <property type="evidence" value="ECO:0007669"/>
    <property type="project" value="InterPro"/>
</dbReference>
<evidence type="ECO:0000256" key="16">
    <source>
        <dbReference type="PIRSR" id="PIRSR038134-2"/>
    </source>
</evidence>
<dbReference type="AlphaFoldDB" id="A0A6J0P3H3"/>
<feature type="domain" description="AIG1-type G" evidence="17">
    <location>
        <begin position="63"/>
        <end position="294"/>
    </location>
</feature>
<dbReference type="PANTHER" id="PTHR10903">
    <property type="entry name" value="GTPASE, IMAP FAMILY MEMBER-RELATED"/>
    <property type="match status" value="1"/>
</dbReference>
<keyword evidence="6 14" id="KW-0378">Hydrolase</keyword>
<dbReference type="Pfam" id="PF04548">
    <property type="entry name" value="AIG1"/>
    <property type="match status" value="1"/>
</dbReference>
<comment type="subcellular location">
    <subcellularLocation>
        <location evidence="12">Plastid</location>
        <location evidence="12">Chloroplast outer membrane</location>
        <topology evidence="12">Single-pass membrane protein</topology>
    </subcellularLocation>
</comment>
<keyword evidence="8 14" id="KW-0653">Protein transport</keyword>
<dbReference type="GO" id="GO:0045036">
    <property type="term" value="P:protein targeting to chloroplast"/>
    <property type="evidence" value="ECO:0007669"/>
    <property type="project" value="UniProtKB-ARBA"/>
</dbReference>
<keyword evidence="3 14" id="KW-0934">Plastid</keyword>
<keyword evidence="18" id="KW-1185">Reference proteome</keyword>
<keyword evidence="10 14" id="KW-0342">GTP-binding</keyword>
<keyword evidence="16" id="KW-0479">Metal-binding</keyword>
<organism evidence="18 19">
    <name type="scientific">Raphanus sativus</name>
    <name type="common">Radish</name>
    <name type="synonym">Raphanus raphanistrum var. sativus</name>
    <dbReference type="NCBI Taxonomy" id="3726"/>
    <lineage>
        <taxon>Eukaryota</taxon>
        <taxon>Viridiplantae</taxon>
        <taxon>Streptophyta</taxon>
        <taxon>Embryophyta</taxon>
        <taxon>Tracheophyta</taxon>
        <taxon>Spermatophyta</taxon>
        <taxon>Magnoliopsida</taxon>
        <taxon>eudicotyledons</taxon>
        <taxon>Gunneridae</taxon>
        <taxon>Pentapetalae</taxon>
        <taxon>rosids</taxon>
        <taxon>malvids</taxon>
        <taxon>Brassicales</taxon>
        <taxon>Brassicaceae</taxon>
        <taxon>Brassiceae</taxon>
        <taxon>Raphanus</taxon>
    </lineage>
</organism>
<evidence type="ECO:0000256" key="13">
    <source>
        <dbReference type="ARBA" id="ARBA00060807"/>
    </source>
</evidence>
<evidence type="ECO:0000256" key="3">
    <source>
        <dbReference type="ARBA" id="ARBA00022640"/>
    </source>
</evidence>
<comment type="subunit">
    <text evidence="14">Homodimer.</text>
</comment>
<comment type="similarity">
    <text evidence="13 14">Belongs to the TRAFAC class TrmE-Era-EngA-EngB-Septin-like GTPase superfamily. AIG1/Toc34/Toc159-like paraseptin GTPase family. TOC34 subfamily.</text>
</comment>
<dbReference type="GeneID" id="108861164"/>
<keyword evidence="16" id="KW-0460">Magnesium</keyword>
<name>A0A6J0P3H3_RAPSA</name>
<dbReference type="InterPro" id="IPR045058">
    <property type="entry name" value="GIMA/IAN/Toc"/>
</dbReference>
<dbReference type="InterPro" id="IPR006703">
    <property type="entry name" value="G_AIG1"/>
</dbReference>
<dbReference type="RefSeq" id="XP_018490493.1">
    <property type="nucleotide sequence ID" value="XM_018634991.2"/>
</dbReference>
<evidence type="ECO:0000256" key="12">
    <source>
        <dbReference type="ARBA" id="ARBA00023766"/>
    </source>
</evidence>
<keyword evidence="5 14" id="KW-0547">Nucleotide-binding</keyword>
<evidence type="ECO:0000256" key="14">
    <source>
        <dbReference type="PIRNR" id="PIRNR038134"/>
    </source>
</evidence>
<keyword evidence="7 14" id="KW-1002">Plastid outer membrane</keyword>
<dbReference type="FunFam" id="3.40.50.300:FF:001070">
    <property type="entry name" value="Translocase of chloroplast"/>
    <property type="match status" value="1"/>
</dbReference>
<feature type="binding site" evidence="15">
    <location>
        <begin position="244"/>
        <end position="245"/>
    </location>
    <ligand>
        <name>GTP</name>
        <dbReference type="ChEBI" id="CHEBI:37565"/>
    </ligand>
</feature>
<evidence type="ECO:0000256" key="9">
    <source>
        <dbReference type="ARBA" id="ARBA00022989"/>
    </source>
</evidence>
<dbReference type="Gene3D" id="3.40.50.300">
    <property type="entry name" value="P-loop containing nucleotide triphosphate hydrolases"/>
    <property type="match status" value="1"/>
</dbReference>
<feature type="binding site" evidence="15">
    <location>
        <begin position="94"/>
        <end position="99"/>
    </location>
    <ligand>
        <name>GTP</name>
        <dbReference type="ChEBI" id="CHEBI:37565"/>
    </ligand>
</feature>
<evidence type="ECO:0000256" key="8">
    <source>
        <dbReference type="ARBA" id="ARBA00022927"/>
    </source>
</evidence>
<feature type="binding site" evidence="15">
    <location>
        <begin position="75"/>
        <end position="80"/>
    </location>
    <ligand>
        <name>GTP</name>
        <dbReference type="ChEBI" id="CHEBI:37565"/>
    </ligand>
</feature>
<dbReference type="EC" id="3.6.5.-" evidence="14"/>
<sequence>MDIVFLFRTLEKAHTTVRSFQNVKGVFGVMGSIVREWVGFQQFPAATQEKLFEFFAKLKQKDMNSLTVVVMGKGGVGKSSTVNSLIGEQVVRVSPFQAEGLRPVMVSRTMGGFTINIIDTPGLVEAGYVNHQALELIKGSVSSIPWFLVNRTIDVLLYVDRLDVYRVDELDKQVVQAITQTFGKEIWCKTLLVLTHAQFSPPDDLSHENFSSKRSDSLLKTIRAGAKMGKQQFEDSAIEVVYAENSGRCSKNDKEEKALPNGEAWIPNLVKAITDVATNQKKAIHVDKKMVDGSYSDDKGKKLIPLIIAAQCFVVKMIQGAIKSDVKISGKPL</sequence>
<feature type="binding site" evidence="16">
    <location>
        <position position="97"/>
    </location>
    <ligand>
        <name>Mg(2+)</name>
        <dbReference type="ChEBI" id="CHEBI:18420"/>
    </ligand>
</feature>
<dbReference type="PANTHER" id="PTHR10903:SF149">
    <property type="entry name" value="TRANSLOCASE OF CHLOROPLAST 33, CHLOROPLASTIC"/>
    <property type="match status" value="1"/>
</dbReference>
<dbReference type="SUPFAM" id="SSF52540">
    <property type="entry name" value="P-loop containing nucleoside triphosphate hydrolases"/>
    <property type="match status" value="1"/>
</dbReference>
<dbReference type="KEGG" id="rsz:108861164"/>
<gene>
    <name evidence="19" type="primary">LOC108861164</name>
</gene>
<evidence type="ECO:0000256" key="7">
    <source>
        <dbReference type="ARBA" id="ARBA00022805"/>
    </source>
</evidence>
<keyword evidence="9" id="KW-1133">Transmembrane helix</keyword>
<comment type="function">
    <text evidence="14">GTPase involved in protein precursor import into chloroplasts. Seems to recognize chloroplast-destined precursor proteins and regulate their presentation to the translocation channel through GTP hydrolysis.</text>
</comment>
<dbReference type="InterPro" id="IPR005688">
    <property type="entry name" value="Toc34"/>
</dbReference>
<keyword evidence="4 14" id="KW-0812">Transmembrane</keyword>
<evidence type="ECO:0000256" key="11">
    <source>
        <dbReference type="ARBA" id="ARBA00023136"/>
    </source>
</evidence>
<reference evidence="19" key="2">
    <citation type="submission" date="2025-08" db="UniProtKB">
        <authorList>
            <consortium name="RefSeq"/>
        </authorList>
    </citation>
    <scope>IDENTIFICATION</scope>
    <source>
        <tissue evidence="19">Leaf</tissue>
    </source>
</reference>
<dbReference type="NCBIfam" id="TIGR00991">
    <property type="entry name" value="3a0901s02IAP34"/>
    <property type="match status" value="1"/>
</dbReference>
<dbReference type="PIRSF" id="PIRSF038134">
    <property type="entry name" value="Toc34"/>
    <property type="match status" value="1"/>
</dbReference>
<dbReference type="GO" id="GO:0005525">
    <property type="term" value="F:GTP binding"/>
    <property type="evidence" value="ECO:0007669"/>
    <property type="project" value="UniProtKB-UniRule"/>
</dbReference>
<dbReference type="OrthoDB" id="8954335at2759"/>
<evidence type="ECO:0000256" key="4">
    <source>
        <dbReference type="ARBA" id="ARBA00022692"/>
    </source>
</evidence>
<dbReference type="GO" id="GO:0003924">
    <property type="term" value="F:GTPase activity"/>
    <property type="evidence" value="ECO:0007669"/>
    <property type="project" value="UniProtKB-ARBA"/>
</dbReference>
<keyword evidence="11 14" id="KW-0472">Membrane</keyword>
<reference evidence="18" key="1">
    <citation type="journal article" date="2019" name="Database">
        <title>The radish genome database (RadishGD): an integrated information resource for radish genomics.</title>
        <authorList>
            <person name="Yu H.J."/>
            <person name="Baek S."/>
            <person name="Lee Y.J."/>
            <person name="Cho A."/>
            <person name="Mun J.H."/>
        </authorList>
    </citation>
    <scope>NUCLEOTIDE SEQUENCE [LARGE SCALE GENOMIC DNA]</scope>
    <source>
        <strain evidence="18">cv. WK10039</strain>
    </source>
</reference>
<protein>
    <recommendedName>
        <fullName evidence="14">Translocase of chloroplast</fullName>
        <ecNumber evidence="14">3.6.5.-</ecNumber>
    </recommendedName>
</protein>
<keyword evidence="1 14" id="KW-0813">Transport</keyword>
<dbReference type="Proteomes" id="UP000504610">
    <property type="component" value="Chromosome 5"/>
</dbReference>
<evidence type="ECO:0000256" key="15">
    <source>
        <dbReference type="PIRSR" id="PIRSR038134-1"/>
    </source>
</evidence>
<evidence type="ECO:0000256" key="1">
    <source>
        <dbReference type="ARBA" id="ARBA00022448"/>
    </source>
</evidence>
<evidence type="ECO:0000256" key="5">
    <source>
        <dbReference type="ARBA" id="ARBA00022741"/>
    </source>
</evidence>
<feature type="binding site" evidence="16">
    <location>
        <position position="79"/>
    </location>
    <ligand>
        <name>Mg(2+)</name>
        <dbReference type="ChEBI" id="CHEBI:18420"/>
    </ligand>
</feature>
<evidence type="ECO:0000313" key="19">
    <source>
        <dbReference type="RefSeq" id="XP_018490493.1"/>
    </source>
</evidence>
<evidence type="ECO:0000256" key="6">
    <source>
        <dbReference type="ARBA" id="ARBA00022801"/>
    </source>
</evidence>
<evidence type="ECO:0000259" key="17">
    <source>
        <dbReference type="PROSITE" id="PS51720"/>
    </source>
</evidence>
<dbReference type="GO" id="GO:0006886">
    <property type="term" value="P:intracellular protein transport"/>
    <property type="evidence" value="ECO:0007669"/>
    <property type="project" value="UniProtKB-UniRule"/>
</dbReference>
<dbReference type="PROSITE" id="PS51720">
    <property type="entry name" value="G_AIG1"/>
    <property type="match status" value="1"/>
</dbReference>
<evidence type="ECO:0000256" key="10">
    <source>
        <dbReference type="ARBA" id="ARBA00023134"/>
    </source>
</evidence>